<evidence type="ECO:0000313" key="2">
    <source>
        <dbReference type="EMBL" id="MPC33966.1"/>
    </source>
</evidence>
<feature type="compositionally biased region" description="Acidic residues" evidence="1">
    <location>
        <begin position="47"/>
        <end position="63"/>
    </location>
</feature>
<name>A0A5B7ELA0_PORTR</name>
<protein>
    <submittedName>
        <fullName evidence="2">Uncharacterized protein</fullName>
    </submittedName>
</protein>
<sequence>MDALIKSTRLIIQYWPDALWPLITAAKEQTRSLVWIERRRKRRRKEEEEEEEEEEEQEEEMEEDNKCLMQITPLPFIAMQNSRLLDHLSLLHSSDVSSHQ</sequence>
<feature type="region of interest" description="Disordered" evidence="1">
    <location>
        <begin position="40"/>
        <end position="64"/>
    </location>
</feature>
<evidence type="ECO:0000256" key="1">
    <source>
        <dbReference type="SAM" id="MobiDB-lite"/>
    </source>
</evidence>
<keyword evidence="3" id="KW-1185">Reference proteome</keyword>
<comment type="caution">
    <text evidence="2">The sequence shown here is derived from an EMBL/GenBank/DDBJ whole genome shotgun (WGS) entry which is preliminary data.</text>
</comment>
<gene>
    <name evidence="2" type="ORF">E2C01_027336</name>
</gene>
<accession>A0A5B7ELA0</accession>
<organism evidence="2 3">
    <name type="scientific">Portunus trituberculatus</name>
    <name type="common">Swimming crab</name>
    <name type="synonym">Neptunus trituberculatus</name>
    <dbReference type="NCBI Taxonomy" id="210409"/>
    <lineage>
        <taxon>Eukaryota</taxon>
        <taxon>Metazoa</taxon>
        <taxon>Ecdysozoa</taxon>
        <taxon>Arthropoda</taxon>
        <taxon>Crustacea</taxon>
        <taxon>Multicrustacea</taxon>
        <taxon>Malacostraca</taxon>
        <taxon>Eumalacostraca</taxon>
        <taxon>Eucarida</taxon>
        <taxon>Decapoda</taxon>
        <taxon>Pleocyemata</taxon>
        <taxon>Brachyura</taxon>
        <taxon>Eubrachyura</taxon>
        <taxon>Portunoidea</taxon>
        <taxon>Portunidae</taxon>
        <taxon>Portuninae</taxon>
        <taxon>Portunus</taxon>
    </lineage>
</organism>
<dbReference type="Proteomes" id="UP000324222">
    <property type="component" value="Unassembled WGS sequence"/>
</dbReference>
<dbReference type="AlphaFoldDB" id="A0A5B7ELA0"/>
<evidence type="ECO:0000313" key="3">
    <source>
        <dbReference type="Proteomes" id="UP000324222"/>
    </source>
</evidence>
<dbReference type="EMBL" id="VSRR010002948">
    <property type="protein sequence ID" value="MPC33966.1"/>
    <property type="molecule type" value="Genomic_DNA"/>
</dbReference>
<proteinExistence type="predicted"/>
<reference evidence="2 3" key="1">
    <citation type="submission" date="2019-05" db="EMBL/GenBank/DDBJ databases">
        <title>Another draft genome of Portunus trituberculatus and its Hox gene families provides insights of decapod evolution.</title>
        <authorList>
            <person name="Jeong J.-H."/>
            <person name="Song I."/>
            <person name="Kim S."/>
            <person name="Choi T."/>
            <person name="Kim D."/>
            <person name="Ryu S."/>
            <person name="Kim W."/>
        </authorList>
    </citation>
    <scope>NUCLEOTIDE SEQUENCE [LARGE SCALE GENOMIC DNA]</scope>
    <source>
        <tissue evidence="2">Muscle</tissue>
    </source>
</reference>